<reference evidence="1" key="2">
    <citation type="submission" date="2020-11" db="EMBL/GenBank/DDBJ databases">
        <authorList>
            <person name="McCartney M.A."/>
            <person name="Auch B."/>
            <person name="Kono T."/>
            <person name="Mallez S."/>
            <person name="Becker A."/>
            <person name="Gohl D.M."/>
            <person name="Silverstein K.A.T."/>
            <person name="Koren S."/>
            <person name="Bechman K.B."/>
            <person name="Herman A."/>
            <person name="Abrahante J.E."/>
            <person name="Garbe J."/>
        </authorList>
    </citation>
    <scope>NUCLEOTIDE SEQUENCE</scope>
    <source>
        <strain evidence="1">Duluth1</strain>
        <tissue evidence="1">Whole animal</tissue>
    </source>
</reference>
<gene>
    <name evidence="1" type="ORF">DPMN_089965</name>
</gene>
<protein>
    <submittedName>
        <fullName evidence="1">Uncharacterized protein</fullName>
    </submittedName>
</protein>
<proteinExistence type="predicted"/>
<keyword evidence="2" id="KW-1185">Reference proteome</keyword>
<name>A0A9D4QXT0_DREPO</name>
<accession>A0A9D4QXT0</accession>
<dbReference type="Proteomes" id="UP000828390">
    <property type="component" value="Unassembled WGS sequence"/>
</dbReference>
<evidence type="ECO:0000313" key="1">
    <source>
        <dbReference type="EMBL" id="KAH3847636.1"/>
    </source>
</evidence>
<organism evidence="1 2">
    <name type="scientific">Dreissena polymorpha</name>
    <name type="common">Zebra mussel</name>
    <name type="synonym">Mytilus polymorpha</name>
    <dbReference type="NCBI Taxonomy" id="45954"/>
    <lineage>
        <taxon>Eukaryota</taxon>
        <taxon>Metazoa</taxon>
        <taxon>Spiralia</taxon>
        <taxon>Lophotrochozoa</taxon>
        <taxon>Mollusca</taxon>
        <taxon>Bivalvia</taxon>
        <taxon>Autobranchia</taxon>
        <taxon>Heteroconchia</taxon>
        <taxon>Euheterodonta</taxon>
        <taxon>Imparidentia</taxon>
        <taxon>Neoheterodontei</taxon>
        <taxon>Myida</taxon>
        <taxon>Dreissenoidea</taxon>
        <taxon>Dreissenidae</taxon>
        <taxon>Dreissena</taxon>
    </lineage>
</organism>
<reference evidence="1" key="1">
    <citation type="journal article" date="2019" name="bioRxiv">
        <title>The Genome of the Zebra Mussel, Dreissena polymorpha: A Resource for Invasive Species Research.</title>
        <authorList>
            <person name="McCartney M.A."/>
            <person name="Auch B."/>
            <person name="Kono T."/>
            <person name="Mallez S."/>
            <person name="Zhang Y."/>
            <person name="Obille A."/>
            <person name="Becker A."/>
            <person name="Abrahante J.E."/>
            <person name="Garbe J."/>
            <person name="Badalamenti J.P."/>
            <person name="Herman A."/>
            <person name="Mangelson H."/>
            <person name="Liachko I."/>
            <person name="Sullivan S."/>
            <person name="Sone E.D."/>
            <person name="Koren S."/>
            <person name="Silverstein K.A.T."/>
            <person name="Beckman K.B."/>
            <person name="Gohl D.M."/>
        </authorList>
    </citation>
    <scope>NUCLEOTIDE SEQUENCE</scope>
    <source>
        <strain evidence="1">Duluth1</strain>
        <tissue evidence="1">Whole animal</tissue>
    </source>
</reference>
<evidence type="ECO:0000313" key="2">
    <source>
        <dbReference type="Proteomes" id="UP000828390"/>
    </source>
</evidence>
<dbReference type="EMBL" id="JAIWYP010000003">
    <property type="protein sequence ID" value="KAH3847636.1"/>
    <property type="molecule type" value="Genomic_DNA"/>
</dbReference>
<comment type="caution">
    <text evidence="1">The sequence shown here is derived from an EMBL/GenBank/DDBJ whole genome shotgun (WGS) entry which is preliminary data.</text>
</comment>
<dbReference type="AlphaFoldDB" id="A0A9D4QXT0"/>
<sequence>MYPFWKSVVDEEFFKKDTGECTSCLVGGRKCLGISAEMVSANEDILKATFRSLETEKNLNTPFPQEQMSEY</sequence>